<sequence length="530" mass="61948">MFRKMKRILHTLAYVTPKQVVFRLKYLLAPVKSLKIKHVRSKEKVTPIQCLPIPYSNKIIEKAGSEYHVTLLNLSTKYENQIHWADDSYGQLWNYHLQYADFLRQDDLSVTEKEDLLIDLYEWLKSGKLKPEPYPSSLRIMNLIRFLSENPESLNKKNELIDHLYSELLFLENRLEYHLLGNHLMENAFALLMGGTYFQSVRWNNIANAIFLEQVPEQILKDGGHFERSPMYHLILLFRFLEALYYLPSDSELYSLFLKTSKQMLGWIDQMSFRNGDLAHFNDSTDHQAYSKKQILQMAQKCGISEYSPTILNESGYRRYENENASLLVDSCGIKPDYQPGHAHADSLSFILYSHGKPIVIDPGVSTYEAGKRRNWERSTKAHNTITFREQNTADVWGKFRVGKRPDVKIVEESDAECILRLRHKLESGDLFEHHRKFHFSHEYVEIFDSVTLNEPVEGRIHLHPGIKIKELTKNKVILDEGTVIKLQNILLVEEFTYKCSNAFNVRSNSIGIRYEFDHDTTLRIYFPGT</sequence>
<evidence type="ECO:0000259" key="6">
    <source>
        <dbReference type="Pfam" id="PF16889"/>
    </source>
</evidence>
<evidence type="ECO:0000313" key="7">
    <source>
        <dbReference type="EMBL" id="MCG2588185.1"/>
    </source>
</evidence>
<dbReference type="InterPro" id="IPR008929">
    <property type="entry name" value="Chondroitin_lyas"/>
</dbReference>
<evidence type="ECO:0000259" key="5">
    <source>
        <dbReference type="Pfam" id="PF07940"/>
    </source>
</evidence>
<dbReference type="Gene3D" id="1.50.10.100">
    <property type="entry name" value="Chondroitin AC/alginate lyase"/>
    <property type="match status" value="1"/>
</dbReference>
<evidence type="ECO:0000256" key="2">
    <source>
        <dbReference type="ARBA" id="ARBA00022729"/>
    </source>
</evidence>
<keyword evidence="2" id="KW-0732">Signal</keyword>
<feature type="domain" description="Heparin-sulfate lyase N-terminal" evidence="6">
    <location>
        <begin position="171"/>
        <end position="295"/>
    </location>
</feature>
<protein>
    <submittedName>
        <fullName evidence="7">Heparinase II/III family protein</fullName>
    </submittedName>
</protein>
<gene>
    <name evidence="7" type="ORF">L6773_06380</name>
</gene>
<evidence type="ECO:0000256" key="4">
    <source>
        <dbReference type="ARBA" id="ARBA00023239"/>
    </source>
</evidence>
<proteinExistence type="predicted"/>
<name>A0ABS9KBI4_9BACT</name>
<feature type="domain" description="Heparinase II/III-like C-terminal" evidence="5">
    <location>
        <begin position="312"/>
        <end position="482"/>
    </location>
</feature>
<dbReference type="Pfam" id="PF07940">
    <property type="entry name" value="Hepar_II_III_C"/>
    <property type="match status" value="1"/>
</dbReference>
<dbReference type="SUPFAM" id="SSF48230">
    <property type="entry name" value="Chondroitin AC/alginate lyase"/>
    <property type="match status" value="1"/>
</dbReference>
<evidence type="ECO:0000256" key="3">
    <source>
        <dbReference type="ARBA" id="ARBA00022764"/>
    </source>
</evidence>
<dbReference type="EMBL" id="JAKLWS010000005">
    <property type="protein sequence ID" value="MCG2588185.1"/>
    <property type="molecule type" value="Genomic_DNA"/>
</dbReference>
<keyword evidence="4" id="KW-0456">Lyase</keyword>
<reference evidence="7" key="1">
    <citation type="submission" date="2022-01" db="EMBL/GenBank/DDBJ databases">
        <authorList>
            <person name="Wang Y."/>
        </authorList>
    </citation>
    <scope>NUCLEOTIDE SEQUENCE</scope>
    <source>
        <strain evidence="7">WB101</strain>
    </source>
</reference>
<evidence type="ECO:0000313" key="8">
    <source>
        <dbReference type="Proteomes" id="UP001165366"/>
    </source>
</evidence>
<dbReference type="InterPro" id="IPR012480">
    <property type="entry name" value="Hepar_II_III_C"/>
</dbReference>
<comment type="caution">
    <text evidence="7">The sequence shown here is derived from an EMBL/GenBank/DDBJ whole genome shotgun (WGS) entry which is preliminary data.</text>
</comment>
<dbReference type="PANTHER" id="PTHR39210">
    <property type="entry name" value="HEPARIN-SULFATE LYASE"/>
    <property type="match status" value="1"/>
</dbReference>
<dbReference type="InterPro" id="IPR031680">
    <property type="entry name" value="Hepar_II_III_N"/>
</dbReference>
<accession>A0ABS9KBI4</accession>
<evidence type="ECO:0000256" key="1">
    <source>
        <dbReference type="ARBA" id="ARBA00004418"/>
    </source>
</evidence>
<keyword evidence="8" id="KW-1185">Reference proteome</keyword>
<organism evidence="7 8">
    <name type="scientific">Rhodohalobacter sulfatireducens</name>
    <dbReference type="NCBI Taxonomy" id="2911366"/>
    <lineage>
        <taxon>Bacteria</taxon>
        <taxon>Pseudomonadati</taxon>
        <taxon>Balneolota</taxon>
        <taxon>Balneolia</taxon>
        <taxon>Balneolales</taxon>
        <taxon>Balneolaceae</taxon>
        <taxon>Rhodohalobacter</taxon>
    </lineage>
</organism>
<reference evidence="7" key="2">
    <citation type="submission" date="2024-05" db="EMBL/GenBank/DDBJ databases">
        <title>Rhodohalobacter halophilus gen. nov., sp. nov., a moderately halophilic member of the family Balneolaceae.</title>
        <authorList>
            <person name="Xia J."/>
        </authorList>
    </citation>
    <scope>NUCLEOTIDE SEQUENCE</scope>
    <source>
        <strain evidence="7">WB101</strain>
    </source>
</reference>
<dbReference type="Gene3D" id="2.70.98.70">
    <property type="match status" value="1"/>
</dbReference>
<comment type="subcellular location">
    <subcellularLocation>
        <location evidence="1">Periplasm</location>
    </subcellularLocation>
</comment>
<dbReference type="Proteomes" id="UP001165366">
    <property type="component" value="Unassembled WGS sequence"/>
</dbReference>
<dbReference type="Pfam" id="PF16889">
    <property type="entry name" value="Hepar_II_III_N"/>
    <property type="match status" value="1"/>
</dbReference>
<keyword evidence="3" id="KW-0574">Periplasm</keyword>
<dbReference type="PANTHER" id="PTHR39210:SF1">
    <property type="entry name" value="HEPARIN-SULFATE LYASE"/>
    <property type="match status" value="1"/>
</dbReference>